<reference evidence="1" key="2">
    <citation type="submission" date="2022-01" db="EMBL/GenBank/DDBJ databases">
        <authorList>
            <person name="Yamashiro T."/>
            <person name="Shiraishi A."/>
            <person name="Satake H."/>
            <person name="Nakayama K."/>
        </authorList>
    </citation>
    <scope>NUCLEOTIDE SEQUENCE</scope>
</reference>
<comment type="caution">
    <text evidence="1">The sequence shown here is derived from an EMBL/GenBank/DDBJ whole genome shotgun (WGS) entry which is preliminary data.</text>
</comment>
<gene>
    <name evidence="1" type="ORF">Tco_0974887</name>
</gene>
<sequence length="170" mass="19129">MEMQRLQKKASIMKDSFLNSLSALKSKFMLLSKKDVPGINASEFDCAFSHIFGEDVHTFTITFSQNMATLETQLTNETLHESNCKAAFIVLKTPFEKIFTSMLIKSSQLDAIEKRMNAKRLQKQGDVDMDNALDASPVLTKSSRIYSGKKNDCNKTGNDQISKIDFGKKE</sequence>
<accession>A0ABQ5ECT7</accession>
<evidence type="ECO:0000313" key="2">
    <source>
        <dbReference type="Proteomes" id="UP001151760"/>
    </source>
</evidence>
<keyword evidence="2" id="KW-1185">Reference proteome</keyword>
<evidence type="ECO:0000313" key="1">
    <source>
        <dbReference type="EMBL" id="GJT48730.1"/>
    </source>
</evidence>
<name>A0ABQ5ECT7_9ASTR</name>
<proteinExistence type="predicted"/>
<dbReference type="Proteomes" id="UP001151760">
    <property type="component" value="Unassembled WGS sequence"/>
</dbReference>
<dbReference type="EMBL" id="BQNB010016178">
    <property type="protein sequence ID" value="GJT48730.1"/>
    <property type="molecule type" value="Genomic_DNA"/>
</dbReference>
<protein>
    <submittedName>
        <fullName evidence="1">Uncharacterized protein</fullName>
    </submittedName>
</protein>
<organism evidence="1 2">
    <name type="scientific">Tanacetum coccineum</name>
    <dbReference type="NCBI Taxonomy" id="301880"/>
    <lineage>
        <taxon>Eukaryota</taxon>
        <taxon>Viridiplantae</taxon>
        <taxon>Streptophyta</taxon>
        <taxon>Embryophyta</taxon>
        <taxon>Tracheophyta</taxon>
        <taxon>Spermatophyta</taxon>
        <taxon>Magnoliopsida</taxon>
        <taxon>eudicotyledons</taxon>
        <taxon>Gunneridae</taxon>
        <taxon>Pentapetalae</taxon>
        <taxon>asterids</taxon>
        <taxon>campanulids</taxon>
        <taxon>Asterales</taxon>
        <taxon>Asteraceae</taxon>
        <taxon>Asteroideae</taxon>
        <taxon>Anthemideae</taxon>
        <taxon>Anthemidinae</taxon>
        <taxon>Tanacetum</taxon>
    </lineage>
</organism>
<reference evidence="1" key="1">
    <citation type="journal article" date="2022" name="Int. J. Mol. Sci.">
        <title>Draft Genome of Tanacetum Coccineum: Genomic Comparison of Closely Related Tanacetum-Family Plants.</title>
        <authorList>
            <person name="Yamashiro T."/>
            <person name="Shiraishi A."/>
            <person name="Nakayama K."/>
            <person name="Satake H."/>
        </authorList>
    </citation>
    <scope>NUCLEOTIDE SEQUENCE</scope>
</reference>